<organism evidence="3 4">
    <name type="scientific">Ancylostoma ceylanicum</name>
    <dbReference type="NCBI Taxonomy" id="53326"/>
    <lineage>
        <taxon>Eukaryota</taxon>
        <taxon>Metazoa</taxon>
        <taxon>Ecdysozoa</taxon>
        <taxon>Nematoda</taxon>
        <taxon>Chromadorea</taxon>
        <taxon>Rhabditida</taxon>
        <taxon>Rhabditina</taxon>
        <taxon>Rhabditomorpha</taxon>
        <taxon>Strongyloidea</taxon>
        <taxon>Ancylostomatidae</taxon>
        <taxon>Ancylostomatinae</taxon>
        <taxon>Ancylostoma</taxon>
    </lineage>
</organism>
<feature type="signal peptide" evidence="2">
    <location>
        <begin position="1"/>
        <end position="19"/>
    </location>
</feature>
<dbReference type="Proteomes" id="UP000024635">
    <property type="component" value="Unassembled WGS sequence"/>
</dbReference>
<evidence type="ECO:0000256" key="2">
    <source>
        <dbReference type="SAM" id="SignalP"/>
    </source>
</evidence>
<reference evidence="4" key="1">
    <citation type="journal article" date="2015" name="Nat. Genet.">
        <title>The genome and transcriptome of the zoonotic hookworm Ancylostoma ceylanicum identify infection-specific gene families.</title>
        <authorList>
            <person name="Schwarz E.M."/>
            <person name="Hu Y."/>
            <person name="Antoshechkin I."/>
            <person name="Miller M.M."/>
            <person name="Sternberg P.W."/>
            <person name="Aroian R.V."/>
        </authorList>
    </citation>
    <scope>NUCLEOTIDE SEQUENCE</scope>
    <source>
        <strain evidence="4">HY135</strain>
    </source>
</reference>
<protein>
    <recommendedName>
        <fullName evidence="5">Secreted protein</fullName>
    </recommendedName>
</protein>
<feature type="compositionally biased region" description="Basic and acidic residues" evidence="1">
    <location>
        <begin position="46"/>
        <end position="55"/>
    </location>
</feature>
<name>A0A016SLZ2_9BILA</name>
<dbReference type="EMBL" id="JARK01001540">
    <property type="protein sequence ID" value="EYB91620.1"/>
    <property type="molecule type" value="Genomic_DNA"/>
</dbReference>
<sequence length="70" mass="7648">MISVRISIVLAAFTCCCLALECYTGFKYIKGRSVVKVARGSDSRKRQCQENRVDGEPCPSPAPPTCHVSL</sequence>
<evidence type="ECO:0000313" key="3">
    <source>
        <dbReference type="EMBL" id="EYB91620.1"/>
    </source>
</evidence>
<dbReference type="AlphaFoldDB" id="A0A016SLZ2"/>
<comment type="caution">
    <text evidence="3">The sequence shown here is derived from an EMBL/GenBank/DDBJ whole genome shotgun (WGS) entry which is preliminary data.</text>
</comment>
<keyword evidence="4" id="KW-1185">Reference proteome</keyword>
<dbReference type="OrthoDB" id="5864445at2759"/>
<evidence type="ECO:0000256" key="1">
    <source>
        <dbReference type="SAM" id="MobiDB-lite"/>
    </source>
</evidence>
<keyword evidence="2" id="KW-0732">Signal</keyword>
<evidence type="ECO:0000313" key="4">
    <source>
        <dbReference type="Proteomes" id="UP000024635"/>
    </source>
</evidence>
<feature type="chain" id="PRO_5001489618" description="Secreted protein" evidence="2">
    <location>
        <begin position="20"/>
        <end position="70"/>
    </location>
</feature>
<evidence type="ECO:0008006" key="5">
    <source>
        <dbReference type="Google" id="ProtNLM"/>
    </source>
</evidence>
<accession>A0A016SLZ2</accession>
<gene>
    <name evidence="3" type="primary">Acey_s0204.g1899</name>
    <name evidence="3" type="ORF">Y032_0204g1899</name>
</gene>
<proteinExistence type="predicted"/>
<feature type="region of interest" description="Disordered" evidence="1">
    <location>
        <begin position="46"/>
        <end position="70"/>
    </location>
</feature>